<evidence type="ECO:0008006" key="3">
    <source>
        <dbReference type="Google" id="ProtNLM"/>
    </source>
</evidence>
<proteinExistence type="predicted"/>
<dbReference type="PROSITE" id="PS51257">
    <property type="entry name" value="PROKAR_LIPOPROTEIN"/>
    <property type="match status" value="1"/>
</dbReference>
<reference evidence="1 2" key="1">
    <citation type="submission" date="2016-03" db="EMBL/GenBank/DDBJ databases">
        <title>Photobacterium proteolyticum sp. nov. a protease producing bacterium isolated from ocean sediments of Laizhou Bay.</title>
        <authorList>
            <person name="Li Y."/>
        </authorList>
    </citation>
    <scope>NUCLEOTIDE SEQUENCE [LARGE SCALE GENOMIC DNA]</scope>
    <source>
        <strain evidence="1 2">R-40508</strain>
    </source>
</reference>
<sequence>MKATATTPRYLKFFTFIVLLTTTALSGCGSSRHQQLSELGFTRPYLDGYQDGCHSRKEQAVTYLDGFRQDPERMLVEPKYANGWQDGYEQCYANNLDYY</sequence>
<accession>A0A178KAX3</accession>
<comment type="caution">
    <text evidence="1">The sequence shown here is derived from an EMBL/GenBank/DDBJ whole genome shotgun (WGS) entry which is preliminary data.</text>
</comment>
<evidence type="ECO:0000313" key="1">
    <source>
        <dbReference type="EMBL" id="OAN13832.1"/>
    </source>
</evidence>
<evidence type="ECO:0000313" key="2">
    <source>
        <dbReference type="Proteomes" id="UP000078503"/>
    </source>
</evidence>
<organism evidence="1 2">
    <name type="scientific">Photobacterium jeanii</name>
    <dbReference type="NCBI Taxonomy" id="858640"/>
    <lineage>
        <taxon>Bacteria</taxon>
        <taxon>Pseudomonadati</taxon>
        <taxon>Pseudomonadota</taxon>
        <taxon>Gammaproteobacteria</taxon>
        <taxon>Vibrionales</taxon>
        <taxon>Vibrionaceae</taxon>
        <taxon>Photobacterium</taxon>
    </lineage>
</organism>
<name>A0A178KAX3_9GAMM</name>
<dbReference type="AlphaFoldDB" id="A0A178KAX3"/>
<dbReference type="Proteomes" id="UP000078503">
    <property type="component" value="Unassembled WGS sequence"/>
</dbReference>
<dbReference type="EMBL" id="LVHF01000028">
    <property type="protein sequence ID" value="OAN13832.1"/>
    <property type="molecule type" value="Genomic_DNA"/>
</dbReference>
<gene>
    <name evidence="1" type="ORF">A3K86_13625</name>
</gene>
<protein>
    <recommendedName>
        <fullName evidence="3">Lipoprotein</fullName>
    </recommendedName>
</protein>
<keyword evidence="2" id="KW-1185">Reference proteome</keyword>